<sequence>MSFFLNASALALLVTLGYAAVCSVSPYRNCRKCRGFGFKTKTTRITKRLKRGKDCRRCHGHGIRIRRGRHWWNLARRLHRRGTPDAAQTAARNAAQRSPR</sequence>
<dbReference type="RefSeq" id="WP_165234081.1">
    <property type="nucleotide sequence ID" value="NZ_JAAKZV010000022.1"/>
</dbReference>
<organism evidence="2 3">
    <name type="scientific">Streptomyces coryli</name>
    <dbReference type="NCBI Taxonomy" id="1128680"/>
    <lineage>
        <taxon>Bacteria</taxon>
        <taxon>Bacillati</taxon>
        <taxon>Actinomycetota</taxon>
        <taxon>Actinomycetes</taxon>
        <taxon>Kitasatosporales</taxon>
        <taxon>Streptomycetaceae</taxon>
        <taxon>Streptomyces</taxon>
    </lineage>
</organism>
<reference evidence="2 3" key="1">
    <citation type="submission" date="2020-02" db="EMBL/GenBank/DDBJ databases">
        <title>Whole-genome analyses of novel actinobacteria.</title>
        <authorList>
            <person name="Sahin N."/>
        </authorList>
    </citation>
    <scope>NUCLEOTIDE SEQUENCE [LARGE SCALE GENOMIC DNA]</scope>
    <source>
        <strain evidence="2 3">A7024</strain>
    </source>
</reference>
<keyword evidence="3" id="KW-1185">Reference proteome</keyword>
<comment type="caution">
    <text evidence="2">The sequence shown here is derived from an EMBL/GenBank/DDBJ whole genome shotgun (WGS) entry which is preliminary data.</text>
</comment>
<feature type="compositionally biased region" description="Low complexity" evidence="1">
    <location>
        <begin position="86"/>
        <end position="100"/>
    </location>
</feature>
<evidence type="ECO:0000313" key="2">
    <source>
        <dbReference type="EMBL" id="NGN63879.1"/>
    </source>
</evidence>
<gene>
    <name evidence="2" type="ORF">G5C51_08155</name>
</gene>
<evidence type="ECO:0000256" key="1">
    <source>
        <dbReference type="SAM" id="MobiDB-lite"/>
    </source>
</evidence>
<accession>A0A6G4TV39</accession>
<dbReference type="EMBL" id="JAAKZV010000022">
    <property type="protein sequence ID" value="NGN63879.1"/>
    <property type="molecule type" value="Genomic_DNA"/>
</dbReference>
<dbReference type="Gene3D" id="1.10.274.110">
    <property type="match status" value="1"/>
</dbReference>
<feature type="region of interest" description="Disordered" evidence="1">
    <location>
        <begin position="81"/>
        <end position="100"/>
    </location>
</feature>
<name>A0A6G4TV39_9ACTN</name>
<dbReference type="Proteomes" id="UP000481583">
    <property type="component" value="Unassembled WGS sequence"/>
</dbReference>
<protein>
    <submittedName>
        <fullName evidence="2">Uncharacterized protein</fullName>
    </submittedName>
</protein>
<proteinExistence type="predicted"/>
<evidence type="ECO:0000313" key="3">
    <source>
        <dbReference type="Proteomes" id="UP000481583"/>
    </source>
</evidence>
<dbReference type="AlphaFoldDB" id="A0A6G4TV39"/>
<dbReference type="InterPro" id="IPR038500">
    <property type="entry name" value="Antitermination_sf"/>
</dbReference>